<feature type="compositionally biased region" description="Low complexity" evidence="5">
    <location>
        <begin position="23"/>
        <end position="32"/>
    </location>
</feature>
<dbReference type="InterPro" id="IPR010426">
    <property type="entry name" value="MTTB_MeTrfase"/>
</dbReference>
<evidence type="ECO:0000256" key="1">
    <source>
        <dbReference type="ARBA" id="ARBA00007137"/>
    </source>
</evidence>
<organism evidence="6 7">
    <name type="scientific">Alsobacter ponti</name>
    <dbReference type="NCBI Taxonomy" id="2962936"/>
    <lineage>
        <taxon>Bacteria</taxon>
        <taxon>Pseudomonadati</taxon>
        <taxon>Pseudomonadota</taxon>
        <taxon>Alphaproteobacteria</taxon>
        <taxon>Hyphomicrobiales</taxon>
        <taxon>Alsobacteraceae</taxon>
        <taxon>Alsobacter</taxon>
    </lineage>
</organism>
<name>A0ABT1LH54_9HYPH</name>
<evidence type="ECO:0000256" key="3">
    <source>
        <dbReference type="ARBA" id="ARBA00022679"/>
    </source>
</evidence>
<dbReference type="Proteomes" id="UP001205890">
    <property type="component" value="Unassembled WGS sequence"/>
</dbReference>
<dbReference type="GO" id="GO:0032259">
    <property type="term" value="P:methylation"/>
    <property type="evidence" value="ECO:0007669"/>
    <property type="project" value="UniProtKB-KW"/>
</dbReference>
<evidence type="ECO:0000256" key="5">
    <source>
        <dbReference type="SAM" id="MobiDB-lite"/>
    </source>
</evidence>
<comment type="caution">
    <text evidence="6">The sequence shown here is derived from an EMBL/GenBank/DDBJ whole genome shotgun (WGS) entry which is preliminary data.</text>
</comment>
<dbReference type="Gene3D" id="3.20.20.480">
    <property type="entry name" value="Trimethylamine methyltransferase-like"/>
    <property type="match status" value="1"/>
</dbReference>
<dbReference type="PIRSF" id="PIRSF037567">
    <property type="entry name" value="MTTB_MeTrfase"/>
    <property type="match status" value="1"/>
</dbReference>
<protein>
    <recommendedName>
        <fullName evidence="4">Methyltransferase</fullName>
        <ecNumber evidence="4">2.1.1.-</ecNumber>
    </recommendedName>
</protein>
<reference evidence="6 7" key="1">
    <citation type="submission" date="2022-07" db="EMBL/GenBank/DDBJ databases">
        <authorList>
            <person name="Li W.-J."/>
            <person name="Deng Q.-Q."/>
        </authorList>
    </citation>
    <scope>NUCLEOTIDE SEQUENCE [LARGE SCALE GENOMIC DNA]</scope>
    <source>
        <strain evidence="6 7">SYSU M60028</strain>
    </source>
</reference>
<sequence>MTTNDTDAPSRRQRREGHRAPRARQAPVAARQSPWGQLRNPYRPFEILSADAIEAIHAASLHVLETTGISVQSDSVRALCVEKGAEPMADGVRVRFDRALVETAIATAPSSFTIATRNPARTVRVGDGHLVFSTVSGPPNCSDLAGGRRPGSMKDYEDFLRLGQLFNVVHVIGGYPVEPLDVPVPVRHLVGLQSMVTLTDKAPRIYCHNLQRTRDALEIIRIAAGRKPGEIEREPISFAIINTNSPLQLDKAMVEGIVEMARMNQPTVITPFTLAGAMAPVTLIGALAQQNAEALAGIAISQFARPGAPVVYGAFTTNVNMKSGAPAFGTPEYAKAALVSGQLARRYGLPFRSSNINTSNAPDAQAAYESMMATWSAITGGVNFLHQATGWLEGGLTASFEKFVMDVEMLQLFASFLRPEPVDAGSLALDAIAEVGPGGHFFATSHTLERYETAFYAPLLSDWRNFDAWAADGARDATQRAAAIAQQALSEYEQPQLDEAAAEEIAAFVARRTQEGGAPVN</sequence>
<evidence type="ECO:0000256" key="2">
    <source>
        <dbReference type="ARBA" id="ARBA00022603"/>
    </source>
</evidence>
<dbReference type="EMBL" id="JANCLU010000018">
    <property type="protein sequence ID" value="MCP8940208.1"/>
    <property type="molecule type" value="Genomic_DNA"/>
</dbReference>
<comment type="similarity">
    <text evidence="1 4">Belongs to the trimethylamine methyltransferase family.</text>
</comment>
<keyword evidence="2 6" id="KW-0489">Methyltransferase</keyword>
<proteinExistence type="inferred from homology"/>
<dbReference type="GO" id="GO:0008168">
    <property type="term" value="F:methyltransferase activity"/>
    <property type="evidence" value="ECO:0007669"/>
    <property type="project" value="UniProtKB-KW"/>
</dbReference>
<keyword evidence="3 4" id="KW-0808">Transferase</keyword>
<accession>A0ABT1LH54</accession>
<evidence type="ECO:0000313" key="6">
    <source>
        <dbReference type="EMBL" id="MCP8940208.1"/>
    </source>
</evidence>
<gene>
    <name evidence="6" type="ORF">NK718_16910</name>
</gene>
<dbReference type="RefSeq" id="WP_254744672.1">
    <property type="nucleotide sequence ID" value="NZ_JANCLU010000018.1"/>
</dbReference>
<dbReference type="Pfam" id="PF06253">
    <property type="entry name" value="MTTB"/>
    <property type="match status" value="1"/>
</dbReference>
<keyword evidence="7" id="KW-1185">Reference proteome</keyword>
<evidence type="ECO:0000313" key="7">
    <source>
        <dbReference type="Proteomes" id="UP001205890"/>
    </source>
</evidence>
<feature type="compositionally biased region" description="Basic residues" evidence="5">
    <location>
        <begin position="11"/>
        <end position="22"/>
    </location>
</feature>
<dbReference type="InterPro" id="IPR038601">
    <property type="entry name" value="MttB-like_sf"/>
</dbReference>
<dbReference type="EC" id="2.1.1.-" evidence="4"/>
<evidence type="ECO:0000256" key="4">
    <source>
        <dbReference type="PIRNR" id="PIRNR037567"/>
    </source>
</evidence>
<feature type="region of interest" description="Disordered" evidence="5">
    <location>
        <begin position="1"/>
        <end position="35"/>
    </location>
</feature>